<reference evidence="1" key="1">
    <citation type="journal article" date="2015" name="Nature">
        <title>Complex archaea that bridge the gap between prokaryotes and eukaryotes.</title>
        <authorList>
            <person name="Spang A."/>
            <person name="Saw J.H."/>
            <person name="Jorgensen S.L."/>
            <person name="Zaremba-Niedzwiedzka K."/>
            <person name="Martijn J."/>
            <person name="Lind A.E."/>
            <person name="van Eijk R."/>
            <person name="Schleper C."/>
            <person name="Guy L."/>
            <person name="Ettema T.J."/>
        </authorList>
    </citation>
    <scope>NUCLEOTIDE SEQUENCE</scope>
</reference>
<accession>A0A0F9P438</accession>
<organism evidence="1">
    <name type="scientific">marine sediment metagenome</name>
    <dbReference type="NCBI Taxonomy" id="412755"/>
    <lineage>
        <taxon>unclassified sequences</taxon>
        <taxon>metagenomes</taxon>
        <taxon>ecological metagenomes</taxon>
    </lineage>
</organism>
<dbReference type="AlphaFoldDB" id="A0A0F9P438"/>
<dbReference type="EMBL" id="LAZR01002706">
    <property type="protein sequence ID" value="KKN26605.1"/>
    <property type="molecule type" value="Genomic_DNA"/>
</dbReference>
<sequence>MIDQAIYRVLGREQIADISASGGTGLTATQIAKPGIIYAQIQVQESDCRWRVDGGAPTASQGMYLAENGIIEVWGKQALENFLAIDDTAADALLEVIYYGGGA</sequence>
<comment type="caution">
    <text evidence="1">The sequence shown here is derived from an EMBL/GenBank/DDBJ whole genome shotgun (WGS) entry which is preliminary data.</text>
</comment>
<proteinExistence type="predicted"/>
<name>A0A0F9P438_9ZZZZ</name>
<gene>
    <name evidence="1" type="ORF">LCGC14_0872980</name>
</gene>
<protein>
    <submittedName>
        <fullName evidence="1">Uncharacterized protein</fullName>
    </submittedName>
</protein>
<evidence type="ECO:0000313" key="1">
    <source>
        <dbReference type="EMBL" id="KKN26605.1"/>
    </source>
</evidence>